<keyword evidence="2" id="KW-0808">Transferase</keyword>
<dbReference type="GO" id="GO:0016779">
    <property type="term" value="F:nucleotidyltransferase activity"/>
    <property type="evidence" value="ECO:0007669"/>
    <property type="project" value="UniProtKB-KW"/>
</dbReference>
<sequence length="202" mass="22155">MMPRVGAAILAAGTASRMGRQKLLLPLGDQPVLGHVFTTVRQIPFAETVAVIGEPRQELTALGSQYGIRTVYNSERLSGQASSIATAITHLPGDLDGILFLPGDQPLISVDLLQALLMRFSQGADNQQIVVPSYKMQYRSPVLFGSAWLPELLLLTGDRGGRAIIGSNPQAAAVVEWQEEAPFWDTDTWEEYLRLVQYLHKK</sequence>
<protein>
    <submittedName>
        <fullName evidence="2">Molybdenum cofactor cytidylyltransferase</fullName>
    </submittedName>
</protein>
<accession>A0A4R1Q3L9</accession>
<dbReference type="Proteomes" id="UP000295063">
    <property type="component" value="Unassembled WGS sequence"/>
</dbReference>
<dbReference type="EMBL" id="SLUI01000003">
    <property type="protein sequence ID" value="TCL38602.1"/>
    <property type="molecule type" value="Genomic_DNA"/>
</dbReference>
<keyword evidence="3" id="KW-1185">Reference proteome</keyword>
<evidence type="ECO:0000259" key="1">
    <source>
        <dbReference type="Pfam" id="PF12804"/>
    </source>
</evidence>
<comment type="caution">
    <text evidence="2">The sequence shown here is derived from an EMBL/GenBank/DDBJ whole genome shotgun (WGS) entry which is preliminary data.</text>
</comment>
<dbReference type="InterPro" id="IPR029044">
    <property type="entry name" value="Nucleotide-diphossugar_trans"/>
</dbReference>
<dbReference type="PANTHER" id="PTHR43777:SF1">
    <property type="entry name" value="MOLYBDENUM COFACTOR CYTIDYLYLTRANSFERASE"/>
    <property type="match status" value="1"/>
</dbReference>
<dbReference type="AlphaFoldDB" id="A0A4R1Q3L9"/>
<dbReference type="PANTHER" id="PTHR43777">
    <property type="entry name" value="MOLYBDENUM COFACTOR CYTIDYLYLTRANSFERASE"/>
    <property type="match status" value="1"/>
</dbReference>
<dbReference type="Gene3D" id="3.90.550.10">
    <property type="entry name" value="Spore Coat Polysaccharide Biosynthesis Protein SpsA, Chain A"/>
    <property type="match status" value="1"/>
</dbReference>
<organism evidence="2 3">
    <name type="scientific">Anaerospora hongkongensis</name>
    <dbReference type="NCBI Taxonomy" id="244830"/>
    <lineage>
        <taxon>Bacteria</taxon>
        <taxon>Bacillati</taxon>
        <taxon>Bacillota</taxon>
        <taxon>Negativicutes</taxon>
        <taxon>Selenomonadales</taxon>
        <taxon>Sporomusaceae</taxon>
        <taxon>Anaerospora</taxon>
    </lineage>
</organism>
<dbReference type="OrthoDB" id="285216at2"/>
<keyword evidence="2" id="KW-0548">Nucleotidyltransferase</keyword>
<name>A0A4R1Q3L9_9FIRM</name>
<dbReference type="SUPFAM" id="SSF53448">
    <property type="entry name" value="Nucleotide-diphospho-sugar transferases"/>
    <property type="match status" value="1"/>
</dbReference>
<evidence type="ECO:0000313" key="3">
    <source>
        <dbReference type="Proteomes" id="UP000295063"/>
    </source>
</evidence>
<dbReference type="RefSeq" id="WP_132076620.1">
    <property type="nucleotide sequence ID" value="NZ_SLUI01000003.1"/>
</dbReference>
<gene>
    <name evidence="2" type="ORF">EV210_10374</name>
</gene>
<evidence type="ECO:0000313" key="2">
    <source>
        <dbReference type="EMBL" id="TCL38602.1"/>
    </source>
</evidence>
<dbReference type="Pfam" id="PF12804">
    <property type="entry name" value="NTP_transf_3"/>
    <property type="match status" value="1"/>
</dbReference>
<feature type="domain" description="MobA-like NTP transferase" evidence="1">
    <location>
        <begin position="7"/>
        <end position="168"/>
    </location>
</feature>
<proteinExistence type="predicted"/>
<reference evidence="2 3" key="1">
    <citation type="submission" date="2019-03" db="EMBL/GenBank/DDBJ databases">
        <title>Genomic Encyclopedia of Type Strains, Phase IV (KMG-IV): sequencing the most valuable type-strain genomes for metagenomic binning, comparative biology and taxonomic classification.</title>
        <authorList>
            <person name="Goeker M."/>
        </authorList>
    </citation>
    <scope>NUCLEOTIDE SEQUENCE [LARGE SCALE GENOMIC DNA]</scope>
    <source>
        <strain evidence="2 3">DSM 15969</strain>
    </source>
</reference>
<dbReference type="CDD" id="cd04182">
    <property type="entry name" value="GT_2_like_f"/>
    <property type="match status" value="1"/>
</dbReference>
<dbReference type="InterPro" id="IPR025877">
    <property type="entry name" value="MobA-like_NTP_Trfase"/>
</dbReference>